<feature type="transmembrane region" description="Helical" evidence="1">
    <location>
        <begin position="61"/>
        <end position="84"/>
    </location>
</feature>
<evidence type="ECO:0000313" key="2">
    <source>
        <dbReference type="EMBL" id="KOO21686.1"/>
    </source>
</evidence>
<name>A0A0M0J513_9EUKA</name>
<dbReference type="AlphaFoldDB" id="A0A0M0J513"/>
<comment type="caution">
    <text evidence="2">The sequence shown here is derived from an EMBL/GenBank/DDBJ whole genome shotgun (WGS) entry which is preliminary data.</text>
</comment>
<dbReference type="Proteomes" id="UP000037460">
    <property type="component" value="Unassembled WGS sequence"/>
</dbReference>
<feature type="transmembrane region" description="Helical" evidence="1">
    <location>
        <begin position="189"/>
        <end position="208"/>
    </location>
</feature>
<evidence type="ECO:0008006" key="4">
    <source>
        <dbReference type="Google" id="ProtNLM"/>
    </source>
</evidence>
<evidence type="ECO:0000256" key="1">
    <source>
        <dbReference type="SAM" id="Phobius"/>
    </source>
</evidence>
<dbReference type="OrthoDB" id="10530832at2759"/>
<evidence type="ECO:0000313" key="3">
    <source>
        <dbReference type="Proteomes" id="UP000037460"/>
    </source>
</evidence>
<keyword evidence="1" id="KW-1133">Transmembrane helix</keyword>
<sequence length="257" mass="28595">MARVFTSEDVSNIRNMLLGVDQEPAYDAEFFLYATSYYAILRIACESYFPGRIRGYTKQQYVVSLLHQACVLPLCSLAWMASVFEDTPALIYLLTGAYLASDSIINYTPAHGVITGMAGHSRHVVGGGRIGPDFSWGVHAHHIFTIVLCALGPNLPPWPVVEGAFCILLGEAGSMWISITLLWPNPLNYMIRFWAFLVTRVLAFTIALDIARQISYWPVLLAWLVLVTGLFFDNFRTLSRMAGTRNGGGSEHGKWPL</sequence>
<gene>
    <name evidence="2" type="ORF">Ctob_001289</name>
</gene>
<organism evidence="2 3">
    <name type="scientific">Chrysochromulina tobinii</name>
    <dbReference type="NCBI Taxonomy" id="1460289"/>
    <lineage>
        <taxon>Eukaryota</taxon>
        <taxon>Haptista</taxon>
        <taxon>Haptophyta</taxon>
        <taxon>Prymnesiophyceae</taxon>
        <taxon>Prymnesiales</taxon>
        <taxon>Chrysochromulinaceae</taxon>
        <taxon>Chrysochromulina</taxon>
    </lineage>
</organism>
<keyword evidence="1" id="KW-0472">Membrane</keyword>
<proteinExistence type="predicted"/>
<feature type="transmembrane region" description="Helical" evidence="1">
    <location>
        <begin position="160"/>
        <end position="182"/>
    </location>
</feature>
<protein>
    <recommendedName>
        <fullName evidence="4">TLC domain-containing protein</fullName>
    </recommendedName>
</protein>
<accession>A0A0M0J513</accession>
<reference evidence="3" key="1">
    <citation type="journal article" date="2015" name="PLoS Genet.">
        <title>Genome Sequence and Transcriptome Analyses of Chrysochromulina tobin: Metabolic Tools for Enhanced Algal Fitness in the Prominent Order Prymnesiales (Haptophyceae).</title>
        <authorList>
            <person name="Hovde B.T."/>
            <person name="Deodato C.R."/>
            <person name="Hunsperger H.M."/>
            <person name="Ryken S.A."/>
            <person name="Yost W."/>
            <person name="Jha R.K."/>
            <person name="Patterson J."/>
            <person name="Monnat R.J. Jr."/>
            <person name="Barlow S.B."/>
            <person name="Starkenburg S.R."/>
            <person name="Cattolico R.A."/>
        </authorList>
    </citation>
    <scope>NUCLEOTIDE SEQUENCE</scope>
    <source>
        <strain evidence="3">CCMP291</strain>
    </source>
</reference>
<dbReference type="EMBL" id="JWZX01003342">
    <property type="protein sequence ID" value="KOO21686.1"/>
    <property type="molecule type" value="Genomic_DNA"/>
</dbReference>
<feature type="transmembrane region" description="Helical" evidence="1">
    <location>
        <begin position="214"/>
        <end position="232"/>
    </location>
</feature>
<keyword evidence="1" id="KW-0812">Transmembrane</keyword>
<keyword evidence="3" id="KW-1185">Reference proteome</keyword>